<dbReference type="OrthoDB" id="690172at2759"/>
<gene>
    <name evidence="4" type="primary">LOC113852721</name>
</gene>
<evidence type="ECO:0000313" key="4">
    <source>
        <dbReference type="RefSeq" id="XP_027338873.1"/>
    </source>
</evidence>
<accession>A0A8B8K6X8</accession>
<feature type="compositionally biased region" description="Pro residues" evidence="1">
    <location>
        <begin position="65"/>
        <end position="78"/>
    </location>
</feature>
<keyword evidence="2" id="KW-0472">Membrane</keyword>
<dbReference type="PANTHER" id="PTHR36381:SF1">
    <property type="entry name" value="ETHYLENE-REGULATED TRANSCRIPT 2 (ERT2)"/>
    <property type="match status" value="1"/>
</dbReference>
<evidence type="ECO:0000256" key="2">
    <source>
        <dbReference type="SAM" id="Phobius"/>
    </source>
</evidence>
<dbReference type="Proteomes" id="UP000694853">
    <property type="component" value="Unplaced"/>
</dbReference>
<dbReference type="KEGG" id="aprc:113852721"/>
<proteinExistence type="predicted"/>
<reference evidence="3" key="1">
    <citation type="journal article" date="2019" name="Toxins">
        <title>Detection of Abrin-Like and Prepropulchellin-Like Toxin Genes and Transcripts Using Whole Genome Sequencing and Full-Length Transcript Sequencing of Abrus precatorius.</title>
        <authorList>
            <person name="Hovde B.T."/>
            <person name="Daligault H.E."/>
            <person name="Hanschen E.R."/>
            <person name="Kunde Y.A."/>
            <person name="Johnson M.B."/>
            <person name="Starkenburg S.R."/>
            <person name="Johnson S.L."/>
        </authorList>
    </citation>
    <scope>NUCLEOTIDE SEQUENCE [LARGE SCALE GENOMIC DNA]</scope>
</reference>
<dbReference type="RefSeq" id="XP_027338873.1">
    <property type="nucleotide sequence ID" value="XM_027483072.1"/>
</dbReference>
<evidence type="ECO:0000313" key="3">
    <source>
        <dbReference type="Proteomes" id="UP000694853"/>
    </source>
</evidence>
<dbReference type="PANTHER" id="PTHR36381">
    <property type="entry name" value="ETHYLENE-REGULATED TRANSCRIPT 2 (ERT2)"/>
    <property type="match status" value="1"/>
</dbReference>
<dbReference type="GeneID" id="113852721"/>
<keyword evidence="2" id="KW-0812">Transmembrane</keyword>
<name>A0A8B8K6X8_ABRPR</name>
<feature type="transmembrane region" description="Helical" evidence="2">
    <location>
        <begin position="111"/>
        <end position="127"/>
    </location>
</feature>
<dbReference type="AlphaFoldDB" id="A0A8B8K6X8"/>
<keyword evidence="3" id="KW-1185">Reference proteome</keyword>
<keyword evidence="2" id="KW-1133">Transmembrane helix</keyword>
<organism evidence="3 4">
    <name type="scientific">Abrus precatorius</name>
    <name type="common">Indian licorice</name>
    <name type="synonym">Glycine abrus</name>
    <dbReference type="NCBI Taxonomy" id="3816"/>
    <lineage>
        <taxon>Eukaryota</taxon>
        <taxon>Viridiplantae</taxon>
        <taxon>Streptophyta</taxon>
        <taxon>Embryophyta</taxon>
        <taxon>Tracheophyta</taxon>
        <taxon>Spermatophyta</taxon>
        <taxon>Magnoliopsida</taxon>
        <taxon>eudicotyledons</taxon>
        <taxon>Gunneridae</taxon>
        <taxon>Pentapetalae</taxon>
        <taxon>rosids</taxon>
        <taxon>fabids</taxon>
        <taxon>Fabales</taxon>
        <taxon>Fabaceae</taxon>
        <taxon>Papilionoideae</taxon>
        <taxon>50 kb inversion clade</taxon>
        <taxon>NPAAA clade</taxon>
        <taxon>indigoferoid/millettioid clade</taxon>
        <taxon>Abreae</taxon>
        <taxon>Abrus</taxon>
    </lineage>
</organism>
<reference evidence="4" key="2">
    <citation type="submission" date="2025-08" db="UniProtKB">
        <authorList>
            <consortium name="RefSeq"/>
        </authorList>
    </citation>
    <scope>IDENTIFICATION</scope>
    <source>
        <tissue evidence="4">Young leaves</tissue>
    </source>
</reference>
<feature type="region of interest" description="Disordered" evidence="1">
    <location>
        <begin position="275"/>
        <end position="299"/>
    </location>
</feature>
<protein>
    <submittedName>
        <fullName evidence="4">Uncharacterized protein LOC113852721</fullName>
    </submittedName>
</protein>
<feature type="transmembrane region" description="Helical" evidence="2">
    <location>
        <begin position="355"/>
        <end position="379"/>
    </location>
</feature>
<evidence type="ECO:0000256" key="1">
    <source>
        <dbReference type="SAM" id="MobiDB-lite"/>
    </source>
</evidence>
<feature type="region of interest" description="Disordered" evidence="1">
    <location>
        <begin position="53"/>
        <end position="80"/>
    </location>
</feature>
<sequence length="406" mass="44699">MPFPWKKNRVTRISQIVADLQSPKRGASLVVQTGFPTSLIDLFVKNRSRFKKHRSKKPLHHDIPDPPPPSPATTPPPSLSLSEIPLPTPELEPNADEAAVSGRVGECGSGSGFNLVIVKILMVVVLLSTVKRVTVGITVSAFALLFLEYAMKRVVLSSNLKFFFQRVSDCVWFRKLLLLGLRLKQKKEVFEVGEGELSYDSLCINEIEVVEAKSEVGVCGEWDSLSGGVAWGSSRMLEDDESSCHYEASECKIKGSRSGRFKAKMVKKLVPKKFRGSKKEKKEKGVSKQNEGESCSEVSSVVEEDKLPILEIEEEVEEDVGKEAKVGCMKDDEVDGGITCSHEKRVNRVGNSGSIILVIIALAGLLVGRFQALLLSMAWCCLQKMVTSLWRSHNVPLIKGCSIPNS</sequence>
<feature type="transmembrane region" description="Helical" evidence="2">
    <location>
        <begin position="133"/>
        <end position="151"/>
    </location>
</feature>